<feature type="signal peptide" evidence="2">
    <location>
        <begin position="1"/>
        <end position="20"/>
    </location>
</feature>
<dbReference type="RefSeq" id="WP_139208736.1">
    <property type="nucleotide sequence ID" value="NZ_FOEV01000005.1"/>
</dbReference>
<organism evidence="3 4">
    <name type="scientific">Pseudomonas lutea</name>
    <dbReference type="NCBI Taxonomy" id="243924"/>
    <lineage>
        <taxon>Bacteria</taxon>
        <taxon>Pseudomonadati</taxon>
        <taxon>Pseudomonadota</taxon>
        <taxon>Gammaproteobacteria</taxon>
        <taxon>Pseudomonadales</taxon>
        <taxon>Pseudomonadaceae</taxon>
        <taxon>Pseudomonas</taxon>
    </lineage>
</organism>
<dbReference type="AlphaFoldDB" id="A0A9X8MBM6"/>
<gene>
    <name evidence="3" type="ORF">SAMN05216409_10517</name>
</gene>
<feature type="region of interest" description="Disordered" evidence="1">
    <location>
        <begin position="68"/>
        <end position="108"/>
    </location>
</feature>
<name>A0A9X8MBM6_9PSED</name>
<protein>
    <recommendedName>
        <fullName evidence="5">3-phosphoglycerate kinase</fullName>
    </recommendedName>
</protein>
<evidence type="ECO:0000256" key="1">
    <source>
        <dbReference type="SAM" id="MobiDB-lite"/>
    </source>
</evidence>
<feature type="chain" id="PRO_5040787903" description="3-phosphoglycerate kinase" evidence="2">
    <location>
        <begin position="21"/>
        <end position="108"/>
    </location>
</feature>
<dbReference type="Proteomes" id="UP000183210">
    <property type="component" value="Unassembled WGS sequence"/>
</dbReference>
<evidence type="ECO:0000313" key="3">
    <source>
        <dbReference type="EMBL" id="SEQ31823.1"/>
    </source>
</evidence>
<evidence type="ECO:0008006" key="5">
    <source>
        <dbReference type="Google" id="ProtNLM"/>
    </source>
</evidence>
<proteinExistence type="predicted"/>
<comment type="caution">
    <text evidence="3">The sequence shown here is derived from an EMBL/GenBank/DDBJ whole genome shotgun (WGS) entry which is preliminary data.</text>
</comment>
<evidence type="ECO:0000256" key="2">
    <source>
        <dbReference type="SAM" id="SignalP"/>
    </source>
</evidence>
<keyword evidence="2" id="KW-0732">Signal</keyword>
<dbReference type="GeneID" id="300266330"/>
<dbReference type="EMBL" id="FOEV01000005">
    <property type="protein sequence ID" value="SEQ31823.1"/>
    <property type="molecule type" value="Genomic_DNA"/>
</dbReference>
<evidence type="ECO:0000313" key="4">
    <source>
        <dbReference type="Proteomes" id="UP000183210"/>
    </source>
</evidence>
<reference evidence="3 4" key="1">
    <citation type="submission" date="2016-10" db="EMBL/GenBank/DDBJ databases">
        <authorList>
            <person name="Varghese N."/>
            <person name="Submissions S."/>
        </authorList>
    </citation>
    <scope>NUCLEOTIDE SEQUENCE [LARGE SCALE GENOMIC DNA]</scope>
    <source>
        <strain evidence="3 4">LMG 21974</strain>
    </source>
</reference>
<accession>A0A9X8MBM6</accession>
<sequence>MRKIISFVFAASIMPAVCLAQGLELDQDVGDLNILAESSSQELPNDAPQAITLTNNEKTPVKCWLQAHGPKDSEQEEPVIEPGKSAILRMPGKSAETPTKAKLVCRTQ</sequence>